<keyword evidence="2" id="KW-1185">Reference proteome</keyword>
<reference evidence="1" key="2">
    <citation type="submission" date="2020-11" db="EMBL/GenBank/DDBJ databases">
        <authorList>
            <person name="McCartney M.A."/>
            <person name="Auch B."/>
            <person name="Kono T."/>
            <person name="Mallez S."/>
            <person name="Becker A."/>
            <person name="Gohl D.M."/>
            <person name="Silverstein K.A.T."/>
            <person name="Koren S."/>
            <person name="Bechman K.B."/>
            <person name="Herman A."/>
            <person name="Abrahante J.E."/>
            <person name="Garbe J."/>
        </authorList>
    </citation>
    <scope>NUCLEOTIDE SEQUENCE</scope>
    <source>
        <strain evidence="1">Duluth1</strain>
        <tissue evidence="1">Whole animal</tissue>
    </source>
</reference>
<gene>
    <name evidence="1" type="ORF">DPMN_127981</name>
</gene>
<protein>
    <submittedName>
        <fullName evidence="1">Uncharacterized protein</fullName>
    </submittedName>
</protein>
<organism evidence="1 2">
    <name type="scientific">Dreissena polymorpha</name>
    <name type="common">Zebra mussel</name>
    <name type="synonym">Mytilus polymorpha</name>
    <dbReference type="NCBI Taxonomy" id="45954"/>
    <lineage>
        <taxon>Eukaryota</taxon>
        <taxon>Metazoa</taxon>
        <taxon>Spiralia</taxon>
        <taxon>Lophotrochozoa</taxon>
        <taxon>Mollusca</taxon>
        <taxon>Bivalvia</taxon>
        <taxon>Autobranchia</taxon>
        <taxon>Heteroconchia</taxon>
        <taxon>Euheterodonta</taxon>
        <taxon>Imparidentia</taxon>
        <taxon>Neoheterodontei</taxon>
        <taxon>Myida</taxon>
        <taxon>Dreissenoidea</taxon>
        <taxon>Dreissenidae</taxon>
        <taxon>Dreissena</taxon>
    </lineage>
</organism>
<dbReference type="AlphaFoldDB" id="A0A9D4GYP7"/>
<dbReference type="EMBL" id="JAIWYP010000005">
    <property type="protein sequence ID" value="KAH3826089.1"/>
    <property type="molecule type" value="Genomic_DNA"/>
</dbReference>
<proteinExistence type="predicted"/>
<name>A0A9D4GYP7_DREPO</name>
<comment type="caution">
    <text evidence="1">The sequence shown here is derived from an EMBL/GenBank/DDBJ whole genome shotgun (WGS) entry which is preliminary data.</text>
</comment>
<reference evidence="1" key="1">
    <citation type="journal article" date="2019" name="bioRxiv">
        <title>The Genome of the Zebra Mussel, Dreissena polymorpha: A Resource for Invasive Species Research.</title>
        <authorList>
            <person name="McCartney M.A."/>
            <person name="Auch B."/>
            <person name="Kono T."/>
            <person name="Mallez S."/>
            <person name="Zhang Y."/>
            <person name="Obille A."/>
            <person name="Becker A."/>
            <person name="Abrahante J.E."/>
            <person name="Garbe J."/>
            <person name="Badalamenti J.P."/>
            <person name="Herman A."/>
            <person name="Mangelson H."/>
            <person name="Liachko I."/>
            <person name="Sullivan S."/>
            <person name="Sone E.D."/>
            <person name="Koren S."/>
            <person name="Silverstein K.A.T."/>
            <person name="Beckman K.B."/>
            <person name="Gohl D.M."/>
        </authorList>
    </citation>
    <scope>NUCLEOTIDE SEQUENCE</scope>
    <source>
        <strain evidence="1">Duluth1</strain>
        <tissue evidence="1">Whole animal</tissue>
    </source>
</reference>
<accession>A0A9D4GYP7</accession>
<evidence type="ECO:0000313" key="2">
    <source>
        <dbReference type="Proteomes" id="UP000828390"/>
    </source>
</evidence>
<evidence type="ECO:0000313" key="1">
    <source>
        <dbReference type="EMBL" id="KAH3826089.1"/>
    </source>
</evidence>
<sequence length="53" mass="5966">MGLMQYVASHIRSFSVCLWDHDTLHDLMADGVTTDQTDPITQAGLELRWSNST</sequence>
<dbReference type="Proteomes" id="UP000828390">
    <property type="component" value="Unassembled WGS sequence"/>
</dbReference>